<dbReference type="RefSeq" id="XP_040687781.1">
    <property type="nucleotide sequence ID" value="XM_040837746.1"/>
</dbReference>
<dbReference type="SUPFAM" id="SSF57414">
    <property type="entry name" value="Hairpin loop containing domain-like"/>
    <property type="match status" value="1"/>
</dbReference>
<name>A0A1L9RGQ3_ASPWE</name>
<evidence type="ECO:0000256" key="1">
    <source>
        <dbReference type="ARBA" id="ARBA00004606"/>
    </source>
</evidence>
<feature type="domain" description="Fringe-like glycosyltransferase" evidence="12">
    <location>
        <begin position="160"/>
        <end position="271"/>
    </location>
</feature>
<comment type="similarity">
    <text evidence="3">Belongs to the glycosyltransferase 31 family. Beta3-Gal-T subfamily.</text>
</comment>
<keyword evidence="8" id="KW-0547">Nucleotide-binding</keyword>
<dbReference type="InterPro" id="IPR003378">
    <property type="entry name" value="Fringe-like_glycosylTrfase"/>
</dbReference>
<evidence type="ECO:0000256" key="6">
    <source>
        <dbReference type="ARBA" id="ARBA00022679"/>
    </source>
</evidence>
<evidence type="ECO:0000313" key="14">
    <source>
        <dbReference type="Proteomes" id="UP000184383"/>
    </source>
</evidence>
<evidence type="ECO:0000256" key="2">
    <source>
        <dbReference type="ARBA" id="ARBA00004922"/>
    </source>
</evidence>
<dbReference type="Gene3D" id="3.90.550.50">
    <property type="match status" value="1"/>
</dbReference>
<organism evidence="13 14">
    <name type="scientific">Aspergillus wentii DTO 134E9</name>
    <dbReference type="NCBI Taxonomy" id="1073089"/>
    <lineage>
        <taxon>Eukaryota</taxon>
        <taxon>Fungi</taxon>
        <taxon>Dikarya</taxon>
        <taxon>Ascomycota</taxon>
        <taxon>Pezizomycotina</taxon>
        <taxon>Eurotiomycetes</taxon>
        <taxon>Eurotiomycetidae</taxon>
        <taxon>Eurotiales</taxon>
        <taxon>Aspergillaceae</taxon>
        <taxon>Aspergillus</taxon>
        <taxon>Aspergillus subgen. Cremei</taxon>
    </lineage>
</organism>
<sequence length="430" mass="49496">MITPRRYRRRITLISAALGLFVLYHFFSFGSDSQPSVLEDANHRSICPPLPGIEDVLVVMKTGVTEALDKVPVHFQTTLRCIPNYVIFSDYEEVVGGVRIYDALRNMDSQVKRNIPDFNIYNRIQELGRDGLKTDDFADEANTNLGKPNNPGWKLDKWKFLPMVQETLRYKDDAKWYVFIEADTYVSWTNLLEWLALFNPEEPHYIGTETQIADVVFAHGGSGFIVSQPALEKASHEYATRTIELNDYTNGHWAGDCVLGKVLHDAGVPLYFSWPMLQNTNLGELDEFTVDFYRRPWCFPAVAFHHLSSMDIQDLWEFEQHRWQEYNKTILLHGEIFEERIYPELSPRRPNWDNLSGDEQPSITTLEDCQKFCNRSADCAQFTFKYDQCFTSKTPKLGKKSPGMTSGWSMATVENMMDKAPSCIGPDFGR</sequence>
<dbReference type="Pfam" id="PF02434">
    <property type="entry name" value="Fringe"/>
    <property type="match status" value="1"/>
</dbReference>
<keyword evidence="9" id="KW-0735">Signal-anchor</keyword>
<keyword evidence="7" id="KW-0812">Transmembrane</keyword>
<evidence type="ECO:0000256" key="11">
    <source>
        <dbReference type="ARBA" id="ARBA00023136"/>
    </source>
</evidence>
<dbReference type="Proteomes" id="UP000184383">
    <property type="component" value="Unassembled WGS sequence"/>
</dbReference>
<dbReference type="VEuPathDB" id="FungiDB:ASPWEDRAFT_52409"/>
<keyword evidence="6" id="KW-0808">Transferase</keyword>
<evidence type="ECO:0000256" key="3">
    <source>
        <dbReference type="ARBA" id="ARBA00006462"/>
    </source>
</evidence>
<dbReference type="PANTHER" id="PTHR23033:SF47">
    <property type="entry name" value="APPLE DOMAIN-CONTAINING PROTEIN-RELATED"/>
    <property type="match status" value="1"/>
</dbReference>
<evidence type="ECO:0000313" key="13">
    <source>
        <dbReference type="EMBL" id="OJJ34105.1"/>
    </source>
</evidence>
<evidence type="ECO:0000256" key="4">
    <source>
        <dbReference type="ARBA" id="ARBA00012557"/>
    </source>
</evidence>
<dbReference type="GO" id="GO:0016020">
    <property type="term" value="C:membrane"/>
    <property type="evidence" value="ECO:0007669"/>
    <property type="project" value="UniProtKB-SubCell"/>
</dbReference>
<evidence type="ECO:0000256" key="8">
    <source>
        <dbReference type="ARBA" id="ARBA00022741"/>
    </source>
</evidence>
<dbReference type="InterPro" id="IPR026050">
    <property type="entry name" value="C1GALT1/C1GALT1_chp1"/>
</dbReference>
<dbReference type="PANTHER" id="PTHR23033">
    <property type="entry name" value="BETA1,3-GALACTOSYLTRANSFERASE"/>
    <property type="match status" value="1"/>
</dbReference>
<comment type="pathway">
    <text evidence="2">Protein modification; protein glycosylation.</text>
</comment>
<accession>A0A1L9RGQ3</accession>
<evidence type="ECO:0000256" key="9">
    <source>
        <dbReference type="ARBA" id="ARBA00022968"/>
    </source>
</evidence>
<dbReference type="AlphaFoldDB" id="A0A1L9RGQ3"/>
<evidence type="ECO:0000259" key="12">
    <source>
        <dbReference type="Pfam" id="PF02434"/>
    </source>
</evidence>
<dbReference type="GO" id="GO:0000166">
    <property type="term" value="F:nucleotide binding"/>
    <property type="evidence" value="ECO:0007669"/>
    <property type="project" value="UniProtKB-KW"/>
</dbReference>
<keyword evidence="5" id="KW-0328">Glycosyltransferase</keyword>
<protein>
    <recommendedName>
        <fullName evidence="4">N-acetylgalactosaminide beta-1,3-galactosyltransferase</fullName>
        <ecNumber evidence="4">2.4.1.122</ecNumber>
    </recommendedName>
</protein>
<dbReference type="Gene3D" id="3.50.4.10">
    <property type="entry name" value="Hepatocyte Growth Factor"/>
    <property type="match status" value="1"/>
</dbReference>
<evidence type="ECO:0000256" key="7">
    <source>
        <dbReference type="ARBA" id="ARBA00022692"/>
    </source>
</evidence>
<evidence type="ECO:0000256" key="10">
    <source>
        <dbReference type="ARBA" id="ARBA00022989"/>
    </source>
</evidence>
<dbReference type="EC" id="2.4.1.122" evidence="4"/>
<keyword evidence="11" id="KW-0472">Membrane</keyword>
<gene>
    <name evidence="13" type="ORF">ASPWEDRAFT_52409</name>
</gene>
<dbReference type="STRING" id="1073089.A0A1L9RGQ3"/>
<dbReference type="EMBL" id="KV878213">
    <property type="protein sequence ID" value="OJJ34105.1"/>
    <property type="molecule type" value="Genomic_DNA"/>
</dbReference>
<proteinExistence type="inferred from homology"/>
<dbReference type="GO" id="GO:0016263">
    <property type="term" value="F:glycoprotein-N-acetylgalactosamine 3-beta-galactosyltransferase activity"/>
    <property type="evidence" value="ECO:0007669"/>
    <property type="project" value="UniProtKB-EC"/>
</dbReference>
<dbReference type="OrthoDB" id="414175at2759"/>
<reference evidence="14" key="1">
    <citation type="journal article" date="2017" name="Genome Biol.">
        <title>Comparative genomics reveals high biological diversity and specific adaptations in the industrially and medically important fungal genus Aspergillus.</title>
        <authorList>
            <person name="de Vries R.P."/>
            <person name="Riley R."/>
            <person name="Wiebenga A."/>
            <person name="Aguilar-Osorio G."/>
            <person name="Amillis S."/>
            <person name="Uchima C.A."/>
            <person name="Anderluh G."/>
            <person name="Asadollahi M."/>
            <person name="Askin M."/>
            <person name="Barry K."/>
            <person name="Battaglia E."/>
            <person name="Bayram O."/>
            <person name="Benocci T."/>
            <person name="Braus-Stromeyer S.A."/>
            <person name="Caldana C."/>
            <person name="Canovas D."/>
            <person name="Cerqueira G.C."/>
            <person name="Chen F."/>
            <person name="Chen W."/>
            <person name="Choi C."/>
            <person name="Clum A."/>
            <person name="Dos Santos R.A."/>
            <person name="Damasio A.R."/>
            <person name="Diallinas G."/>
            <person name="Emri T."/>
            <person name="Fekete E."/>
            <person name="Flipphi M."/>
            <person name="Freyberg S."/>
            <person name="Gallo A."/>
            <person name="Gournas C."/>
            <person name="Habgood R."/>
            <person name="Hainaut M."/>
            <person name="Harispe M.L."/>
            <person name="Henrissat B."/>
            <person name="Hilden K.S."/>
            <person name="Hope R."/>
            <person name="Hossain A."/>
            <person name="Karabika E."/>
            <person name="Karaffa L."/>
            <person name="Karanyi Z."/>
            <person name="Krasevec N."/>
            <person name="Kuo A."/>
            <person name="Kusch H."/>
            <person name="LaButti K."/>
            <person name="Lagendijk E.L."/>
            <person name="Lapidus A."/>
            <person name="Levasseur A."/>
            <person name="Lindquist E."/>
            <person name="Lipzen A."/>
            <person name="Logrieco A.F."/>
            <person name="MacCabe A."/>
            <person name="Maekelae M.R."/>
            <person name="Malavazi I."/>
            <person name="Melin P."/>
            <person name="Meyer V."/>
            <person name="Mielnichuk N."/>
            <person name="Miskei M."/>
            <person name="Molnar A.P."/>
            <person name="Mule G."/>
            <person name="Ngan C.Y."/>
            <person name="Orejas M."/>
            <person name="Orosz E."/>
            <person name="Ouedraogo J.P."/>
            <person name="Overkamp K.M."/>
            <person name="Park H.-S."/>
            <person name="Perrone G."/>
            <person name="Piumi F."/>
            <person name="Punt P.J."/>
            <person name="Ram A.F."/>
            <person name="Ramon A."/>
            <person name="Rauscher S."/>
            <person name="Record E."/>
            <person name="Riano-Pachon D.M."/>
            <person name="Robert V."/>
            <person name="Roehrig J."/>
            <person name="Ruller R."/>
            <person name="Salamov A."/>
            <person name="Salih N.S."/>
            <person name="Samson R.A."/>
            <person name="Sandor E."/>
            <person name="Sanguinetti M."/>
            <person name="Schuetze T."/>
            <person name="Sepcic K."/>
            <person name="Shelest E."/>
            <person name="Sherlock G."/>
            <person name="Sophianopoulou V."/>
            <person name="Squina F.M."/>
            <person name="Sun H."/>
            <person name="Susca A."/>
            <person name="Todd R.B."/>
            <person name="Tsang A."/>
            <person name="Unkles S.E."/>
            <person name="van de Wiele N."/>
            <person name="van Rossen-Uffink D."/>
            <person name="Oliveira J.V."/>
            <person name="Vesth T.C."/>
            <person name="Visser J."/>
            <person name="Yu J.-H."/>
            <person name="Zhou M."/>
            <person name="Andersen M.R."/>
            <person name="Archer D.B."/>
            <person name="Baker S.E."/>
            <person name="Benoit I."/>
            <person name="Brakhage A.A."/>
            <person name="Braus G.H."/>
            <person name="Fischer R."/>
            <person name="Frisvad J.C."/>
            <person name="Goldman G.H."/>
            <person name="Houbraken J."/>
            <person name="Oakley B."/>
            <person name="Pocsi I."/>
            <person name="Scazzocchio C."/>
            <person name="Seiboth B."/>
            <person name="vanKuyk P.A."/>
            <person name="Wortman J."/>
            <person name="Dyer P.S."/>
            <person name="Grigoriev I.V."/>
        </authorList>
    </citation>
    <scope>NUCLEOTIDE SEQUENCE [LARGE SCALE GENOMIC DNA]</scope>
    <source>
        <strain evidence="14">DTO 134E9</strain>
    </source>
</reference>
<keyword evidence="10" id="KW-1133">Transmembrane helix</keyword>
<evidence type="ECO:0000256" key="5">
    <source>
        <dbReference type="ARBA" id="ARBA00022676"/>
    </source>
</evidence>
<dbReference type="GeneID" id="63753594"/>
<keyword evidence="14" id="KW-1185">Reference proteome</keyword>
<comment type="subcellular location">
    <subcellularLocation>
        <location evidence="1">Membrane</location>
        <topology evidence="1">Single-pass type II membrane protein</topology>
    </subcellularLocation>
</comment>